<dbReference type="Gene3D" id="1.10.630.10">
    <property type="entry name" value="Cytochrome P450"/>
    <property type="match status" value="1"/>
</dbReference>
<evidence type="ECO:0000313" key="2">
    <source>
        <dbReference type="EMBL" id="RWS18195.1"/>
    </source>
</evidence>
<dbReference type="AlphaFoldDB" id="A0A443RSF2"/>
<comment type="caution">
    <text evidence="2">The sequence shown here is derived from an EMBL/GenBank/DDBJ whole genome shotgun (WGS) entry which is preliminary data.</text>
</comment>
<keyword evidence="1" id="KW-0560">Oxidoreductase</keyword>
<accession>A0A443RSF2</accession>
<name>A0A443RSF2_9ACAR</name>
<dbReference type="InterPro" id="IPR036396">
    <property type="entry name" value="Cyt_P450_sf"/>
</dbReference>
<keyword evidence="3" id="KW-1185">Reference proteome</keyword>
<dbReference type="Proteomes" id="UP000288716">
    <property type="component" value="Unassembled WGS sequence"/>
</dbReference>
<dbReference type="GO" id="GO:0016705">
    <property type="term" value="F:oxidoreductase activity, acting on paired donors, with incorporation or reduction of molecular oxygen"/>
    <property type="evidence" value="ECO:0007669"/>
    <property type="project" value="InterPro"/>
</dbReference>
<sequence length="41" mass="4807">MRVAFPVHAIHHDTEYYPEPEQFNPDCNCVIIEYSTIELNA</sequence>
<dbReference type="GO" id="GO:0004497">
    <property type="term" value="F:monooxygenase activity"/>
    <property type="evidence" value="ECO:0007669"/>
    <property type="project" value="UniProtKB-KW"/>
</dbReference>
<keyword evidence="1" id="KW-0503">Monooxygenase</keyword>
<dbReference type="VEuPathDB" id="VectorBase:LDEU013845"/>
<protein>
    <submittedName>
        <fullName evidence="2">Uncharacterized protein</fullName>
    </submittedName>
</protein>
<gene>
    <name evidence="2" type="ORF">B4U80_01175</name>
</gene>
<dbReference type="SUPFAM" id="SSF48264">
    <property type="entry name" value="Cytochrome P450"/>
    <property type="match status" value="1"/>
</dbReference>
<evidence type="ECO:0000256" key="1">
    <source>
        <dbReference type="ARBA" id="ARBA00023033"/>
    </source>
</evidence>
<reference evidence="2 3" key="1">
    <citation type="journal article" date="2018" name="Gigascience">
        <title>Genomes of trombidid mites reveal novel predicted allergens and laterally-transferred genes associated with secondary metabolism.</title>
        <authorList>
            <person name="Dong X."/>
            <person name="Chaisiri K."/>
            <person name="Xia D."/>
            <person name="Armstrong S.D."/>
            <person name="Fang Y."/>
            <person name="Donnelly M.J."/>
            <person name="Kadowaki T."/>
            <person name="McGarry J.W."/>
            <person name="Darby A.C."/>
            <person name="Makepeace B.L."/>
        </authorList>
    </citation>
    <scope>NUCLEOTIDE SEQUENCE [LARGE SCALE GENOMIC DNA]</scope>
    <source>
        <strain evidence="2">UoL-UT</strain>
    </source>
</reference>
<organism evidence="2 3">
    <name type="scientific">Leptotrombidium deliense</name>
    <dbReference type="NCBI Taxonomy" id="299467"/>
    <lineage>
        <taxon>Eukaryota</taxon>
        <taxon>Metazoa</taxon>
        <taxon>Ecdysozoa</taxon>
        <taxon>Arthropoda</taxon>
        <taxon>Chelicerata</taxon>
        <taxon>Arachnida</taxon>
        <taxon>Acari</taxon>
        <taxon>Acariformes</taxon>
        <taxon>Trombidiformes</taxon>
        <taxon>Prostigmata</taxon>
        <taxon>Anystina</taxon>
        <taxon>Parasitengona</taxon>
        <taxon>Trombiculoidea</taxon>
        <taxon>Trombiculidae</taxon>
        <taxon>Leptotrombidium</taxon>
    </lineage>
</organism>
<dbReference type="EMBL" id="NCKV01044085">
    <property type="protein sequence ID" value="RWS18195.1"/>
    <property type="molecule type" value="Genomic_DNA"/>
</dbReference>
<dbReference type="GO" id="GO:0020037">
    <property type="term" value="F:heme binding"/>
    <property type="evidence" value="ECO:0007669"/>
    <property type="project" value="InterPro"/>
</dbReference>
<dbReference type="OrthoDB" id="2789670at2759"/>
<evidence type="ECO:0000313" key="3">
    <source>
        <dbReference type="Proteomes" id="UP000288716"/>
    </source>
</evidence>
<dbReference type="GO" id="GO:0005506">
    <property type="term" value="F:iron ion binding"/>
    <property type="evidence" value="ECO:0007669"/>
    <property type="project" value="InterPro"/>
</dbReference>
<proteinExistence type="predicted"/>